<dbReference type="Proteomes" id="UP000009168">
    <property type="component" value="Unassembled WGS sequence"/>
</dbReference>
<sequence length="95" mass="11696">MDTFSFKAFQAISEIDPTELFFQRMYRVCFKFITPTTQQIDSDIQKQLENCYLRYYKTYKIVCEEAHKYEDDFDYGDDDDEDDDNEQYEEDDYYD</sequence>
<organism evidence="2 3">
    <name type="scientific">Tetrahymena thermophila (strain SB210)</name>
    <dbReference type="NCBI Taxonomy" id="312017"/>
    <lineage>
        <taxon>Eukaryota</taxon>
        <taxon>Sar</taxon>
        <taxon>Alveolata</taxon>
        <taxon>Ciliophora</taxon>
        <taxon>Intramacronucleata</taxon>
        <taxon>Oligohymenophorea</taxon>
        <taxon>Hymenostomatida</taxon>
        <taxon>Tetrahymenina</taxon>
        <taxon>Tetrahymenidae</taxon>
        <taxon>Tetrahymena</taxon>
    </lineage>
</organism>
<keyword evidence="3" id="KW-1185">Reference proteome</keyword>
<proteinExistence type="predicted"/>
<feature type="region of interest" description="Disordered" evidence="1">
    <location>
        <begin position="71"/>
        <end position="95"/>
    </location>
</feature>
<dbReference type="KEGG" id="tet:TTHERM_01243490"/>
<name>Q24BS3_TETTS</name>
<evidence type="ECO:0000313" key="3">
    <source>
        <dbReference type="Proteomes" id="UP000009168"/>
    </source>
</evidence>
<evidence type="ECO:0000256" key="1">
    <source>
        <dbReference type="SAM" id="MobiDB-lite"/>
    </source>
</evidence>
<accession>Q24BS3</accession>
<dbReference type="AlphaFoldDB" id="Q24BS3"/>
<evidence type="ECO:0000313" key="2">
    <source>
        <dbReference type="EMBL" id="EAS05235.1"/>
    </source>
</evidence>
<dbReference type="GeneID" id="7843734"/>
<protein>
    <submittedName>
        <fullName evidence="2">Uncharacterized protein</fullName>
    </submittedName>
</protein>
<gene>
    <name evidence="2" type="ORF">TTHERM_01243490</name>
</gene>
<dbReference type="HOGENOM" id="CLU_2377448_0_0_1"/>
<reference evidence="3" key="1">
    <citation type="journal article" date="2006" name="PLoS Biol.">
        <title>Macronuclear genome sequence of the ciliate Tetrahymena thermophila, a model eukaryote.</title>
        <authorList>
            <person name="Eisen J.A."/>
            <person name="Coyne R.S."/>
            <person name="Wu M."/>
            <person name="Wu D."/>
            <person name="Thiagarajan M."/>
            <person name="Wortman J.R."/>
            <person name="Badger J.H."/>
            <person name="Ren Q."/>
            <person name="Amedeo P."/>
            <person name="Jones K.M."/>
            <person name="Tallon L.J."/>
            <person name="Delcher A.L."/>
            <person name="Salzberg S.L."/>
            <person name="Silva J.C."/>
            <person name="Haas B.J."/>
            <person name="Majoros W.H."/>
            <person name="Farzad M."/>
            <person name="Carlton J.M."/>
            <person name="Smith R.K. Jr."/>
            <person name="Garg J."/>
            <person name="Pearlman R.E."/>
            <person name="Karrer K.M."/>
            <person name="Sun L."/>
            <person name="Manning G."/>
            <person name="Elde N.C."/>
            <person name="Turkewitz A.P."/>
            <person name="Asai D.J."/>
            <person name="Wilkes D.E."/>
            <person name="Wang Y."/>
            <person name="Cai H."/>
            <person name="Collins K."/>
            <person name="Stewart B.A."/>
            <person name="Lee S.R."/>
            <person name="Wilamowska K."/>
            <person name="Weinberg Z."/>
            <person name="Ruzzo W.L."/>
            <person name="Wloga D."/>
            <person name="Gaertig J."/>
            <person name="Frankel J."/>
            <person name="Tsao C.-C."/>
            <person name="Gorovsky M.A."/>
            <person name="Keeling P.J."/>
            <person name="Waller R.F."/>
            <person name="Patron N.J."/>
            <person name="Cherry J.M."/>
            <person name="Stover N.A."/>
            <person name="Krieger C.J."/>
            <person name="del Toro C."/>
            <person name="Ryder H.F."/>
            <person name="Williamson S.C."/>
            <person name="Barbeau R.A."/>
            <person name="Hamilton E.P."/>
            <person name="Orias E."/>
        </authorList>
    </citation>
    <scope>NUCLEOTIDE SEQUENCE [LARGE SCALE GENOMIC DNA]</scope>
    <source>
        <strain evidence="3">SB210</strain>
    </source>
</reference>
<dbReference type="EMBL" id="GG662384">
    <property type="protein sequence ID" value="EAS05235.1"/>
    <property type="molecule type" value="Genomic_DNA"/>
</dbReference>
<dbReference type="InParanoid" id="Q24BS3"/>
<dbReference type="RefSeq" id="XP_001025480.1">
    <property type="nucleotide sequence ID" value="XM_001025480.1"/>
</dbReference>